<evidence type="ECO:0000256" key="3">
    <source>
        <dbReference type="ARBA" id="ARBA00022525"/>
    </source>
</evidence>
<evidence type="ECO:0000256" key="11">
    <source>
        <dbReference type="PROSITE-ProRule" id="PRU00076"/>
    </source>
</evidence>
<dbReference type="CDD" id="cd04269">
    <property type="entry name" value="ZnMc_adamalysin_II_like"/>
    <property type="match status" value="1"/>
</dbReference>
<dbReference type="Gene3D" id="3.40.390.10">
    <property type="entry name" value="Collagenase (Catalytic Domain)"/>
    <property type="match status" value="1"/>
</dbReference>
<evidence type="ECO:0000256" key="5">
    <source>
        <dbReference type="ARBA" id="ARBA00022692"/>
    </source>
</evidence>
<evidence type="ECO:0008006" key="20">
    <source>
        <dbReference type="Google" id="ProtNLM"/>
    </source>
</evidence>
<dbReference type="InterPro" id="IPR002870">
    <property type="entry name" value="Peptidase_M12B_N"/>
</dbReference>
<dbReference type="InterPro" id="IPR001590">
    <property type="entry name" value="Peptidase_M12B"/>
</dbReference>
<dbReference type="InterPro" id="IPR006586">
    <property type="entry name" value="ADAM_Cys-rich"/>
</dbReference>
<feature type="disulfide bond" evidence="10">
    <location>
        <begin position="458"/>
        <end position="478"/>
    </location>
</feature>
<dbReference type="GO" id="GO:1990913">
    <property type="term" value="C:sperm head plasma membrane"/>
    <property type="evidence" value="ECO:0000318"/>
    <property type="project" value="GO_Central"/>
</dbReference>
<dbReference type="InterPro" id="IPR018358">
    <property type="entry name" value="Disintegrin_CS"/>
</dbReference>
<dbReference type="Ensembl" id="ENSACAT00000025743.2">
    <property type="protein sequence ID" value="ENSACAP00000020742.2"/>
    <property type="gene ID" value="ENSACAG00000026828.2"/>
</dbReference>
<dbReference type="GeneTree" id="ENSGT00940000161067"/>
<feature type="domain" description="Disintegrin" evidence="16">
    <location>
        <begin position="400"/>
        <end position="486"/>
    </location>
</feature>
<feature type="transmembrane region" description="Helical" evidence="13">
    <location>
        <begin position="684"/>
        <end position="704"/>
    </location>
</feature>
<dbReference type="PRINTS" id="PR00289">
    <property type="entry name" value="DISINTEGRIN"/>
</dbReference>
<evidence type="ECO:0000313" key="18">
    <source>
        <dbReference type="Ensembl" id="ENSACAP00000020742.2"/>
    </source>
</evidence>
<keyword evidence="19" id="KW-1185">Reference proteome</keyword>
<keyword evidence="8 11" id="KW-1015">Disulfide bond</keyword>
<keyword evidence="7 13" id="KW-0472">Membrane</keyword>
<feature type="domain" description="Peptidase M12B" evidence="17">
    <location>
        <begin position="202"/>
        <end position="382"/>
    </location>
</feature>
<evidence type="ECO:0000256" key="6">
    <source>
        <dbReference type="ARBA" id="ARBA00022989"/>
    </source>
</evidence>
<comment type="subcellular location">
    <subcellularLocation>
        <location evidence="1">Membrane</location>
        <topology evidence="1">Single-pass type I membrane protein</topology>
    </subcellularLocation>
    <subcellularLocation>
        <location evidence="2">Secreted</location>
    </subcellularLocation>
</comment>
<feature type="disulfide bond" evidence="11">
    <location>
        <begin position="647"/>
        <end position="656"/>
    </location>
</feature>
<dbReference type="SUPFAM" id="SSF55486">
    <property type="entry name" value="Metalloproteases ('zincins'), catalytic domain"/>
    <property type="match status" value="1"/>
</dbReference>
<dbReference type="Pfam" id="PF01562">
    <property type="entry name" value="Pep_M12B_propep"/>
    <property type="match status" value="1"/>
</dbReference>
<dbReference type="Proteomes" id="UP000001646">
    <property type="component" value="Unplaced"/>
</dbReference>
<dbReference type="PROSITE" id="PS01186">
    <property type="entry name" value="EGF_2"/>
    <property type="match status" value="1"/>
</dbReference>
<dbReference type="PROSITE" id="PS50026">
    <property type="entry name" value="EGF_3"/>
    <property type="match status" value="1"/>
</dbReference>
<name>H9GUJ2_ANOCA</name>
<evidence type="ECO:0000259" key="15">
    <source>
        <dbReference type="PROSITE" id="PS50026"/>
    </source>
</evidence>
<dbReference type="SMART" id="SM00050">
    <property type="entry name" value="DISIN"/>
    <property type="match status" value="1"/>
</dbReference>
<dbReference type="GO" id="GO:0008584">
    <property type="term" value="P:male gonad development"/>
    <property type="evidence" value="ECO:0000318"/>
    <property type="project" value="GO_Central"/>
</dbReference>
<reference evidence="18" key="3">
    <citation type="submission" date="2025-09" db="UniProtKB">
        <authorList>
            <consortium name="Ensembl"/>
        </authorList>
    </citation>
    <scope>IDENTIFICATION</scope>
</reference>
<dbReference type="GO" id="GO:0004222">
    <property type="term" value="F:metalloendopeptidase activity"/>
    <property type="evidence" value="ECO:0000318"/>
    <property type="project" value="GO_Central"/>
</dbReference>
<dbReference type="InterPro" id="IPR036436">
    <property type="entry name" value="Disintegrin_dom_sf"/>
</dbReference>
<evidence type="ECO:0000256" key="1">
    <source>
        <dbReference type="ARBA" id="ARBA00004479"/>
    </source>
</evidence>
<feature type="chain" id="PRO_5046253123" description="ADAM metallopeptidase domain 20" evidence="14">
    <location>
        <begin position="25"/>
        <end position="765"/>
    </location>
</feature>
<comment type="caution">
    <text evidence="11">Lacks conserved residue(s) required for the propagation of feature annotation.</text>
</comment>
<reference evidence="18" key="1">
    <citation type="submission" date="2009-12" db="EMBL/GenBank/DDBJ databases">
        <title>The Genome Sequence of Anolis carolinensis (Green Anole Lizard).</title>
        <authorList>
            <consortium name="The Genome Sequencing Platform"/>
            <person name="Di Palma F."/>
            <person name="Alfoldi J."/>
            <person name="Heiman D."/>
            <person name="Young S."/>
            <person name="Grabherr M."/>
            <person name="Johnson J."/>
            <person name="Lander E.S."/>
            <person name="Lindblad-Toh K."/>
        </authorList>
    </citation>
    <scope>NUCLEOTIDE SEQUENCE [LARGE SCALE GENOMIC DNA]</scope>
    <source>
        <strain evidence="18">JBL SC #1</strain>
    </source>
</reference>
<keyword evidence="12" id="KW-0479">Metal-binding</keyword>
<keyword evidence="4" id="KW-0800">Toxin</keyword>
<feature type="domain" description="EGF-like" evidence="15">
    <location>
        <begin position="624"/>
        <end position="657"/>
    </location>
</feature>
<dbReference type="PROSITE" id="PS50215">
    <property type="entry name" value="ADAM_MEPRO"/>
    <property type="match status" value="1"/>
</dbReference>
<evidence type="ECO:0000256" key="4">
    <source>
        <dbReference type="ARBA" id="ARBA00022656"/>
    </source>
</evidence>
<feature type="active site" evidence="12">
    <location>
        <position position="338"/>
    </location>
</feature>
<evidence type="ECO:0000256" key="2">
    <source>
        <dbReference type="ARBA" id="ARBA00004613"/>
    </source>
</evidence>
<dbReference type="Bgee" id="ENSACAG00000026773">
    <property type="expression patterns" value="Expressed in brain"/>
</dbReference>
<keyword evidence="9" id="KW-1199">Hemostasis impairing toxin</keyword>
<dbReference type="InterPro" id="IPR001762">
    <property type="entry name" value="Disintegrin_dom"/>
</dbReference>
<keyword evidence="3" id="KW-0964">Secreted</keyword>
<dbReference type="GO" id="GO:0006508">
    <property type="term" value="P:proteolysis"/>
    <property type="evidence" value="ECO:0000318"/>
    <property type="project" value="GO_Central"/>
</dbReference>
<accession>H9GUJ2</accession>
<dbReference type="PANTHER" id="PTHR11905:SF251">
    <property type="entry name" value="MEDIATOR COMPLEX SUBUNIT 6"/>
    <property type="match status" value="1"/>
</dbReference>
<feature type="signal peptide" evidence="14">
    <location>
        <begin position="1"/>
        <end position="24"/>
    </location>
</feature>
<dbReference type="InterPro" id="IPR000742">
    <property type="entry name" value="EGF"/>
</dbReference>
<evidence type="ECO:0000259" key="17">
    <source>
        <dbReference type="PROSITE" id="PS50215"/>
    </source>
</evidence>
<evidence type="ECO:0000256" key="14">
    <source>
        <dbReference type="SAM" id="SignalP"/>
    </source>
</evidence>
<keyword evidence="11" id="KW-0245">EGF-like domain</keyword>
<keyword evidence="14" id="KW-0732">Signal</keyword>
<dbReference type="HOGENOM" id="CLU_012714_4_0_1"/>
<evidence type="ECO:0000313" key="19">
    <source>
        <dbReference type="Proteomes" id="UP000001646"/>
    </source>
</evidence>
<evidence type="ECO:0000256" key="12">
    <source>
        <dbReference type="PROSITE-ProRule" id="PRU00276"/>
    </source>
</evidence>
<feature type="binding site" evidence="12">
    <location>
        <position position="347"/>
    </location>
    <ligand>
        <name>Zn(2+)</name>
        <dbReference type="ChEBI" id="CHEBI:29105"/>
        <note>catalytic</note>
    </ligand>
</feature>
<proteinExistence type="predicted"/>
<feature type="binding site" evidence="12">
    <location>
        <position position="337"/>
    </location>
    <ligand>
        <name>Zn(2+)</name>
        <dbReference type="ChEBI" id="CHEBI:29105"/>
        <note>catalytic</note>
    </ligand>
</feature>
<evidence type="ECO:0000256" key="7">
    <source>
        <dbReference type="ARBA" id="ARBA00023136"/>
    </source>
</evidence>
<dbReference type="PROSITE" id="PS50214">
    <property type="entry name" value="DISINTEGRIN_2"/>
    <property type="match status" value="1"/>
</dbReference>
<protein>
    <recommendedName>
        <fullName evidence="20">ADAM metallopeptidase domain 20</fullName>
    </recommendedName>
</protein>
<dbReference type="Gene3D" id="4.10.70.10">
    <property type="entry name" value="Disintegrin domain"/>
    <property type="match status" value="1"/>
</dbReference>
<evidence type="ECO:0000259" key="16">
    <source>
        <dbReference type="PROSITE" id="PS50214"/>
    </source>
</evidence>
<keyword evidence="12" id="KW-0862">Zinc</keyword>
<dbReference type="GO" id="GO:0005886">
    <property type="term" value="C:plasma membrane"/>
    <property type="evidence" value="ECO:0000318"/>
    <property type="project" value="GO_Central"/>
</dbReference>
<reference evidence="18" key="2">
    <citation type="submission" date="2025-08" db="UniProtKB">
        <authorList>
            <consortium name="Ensembl"/>
        </authorList>
    </citation>
    <scope>IDENTIFICATION</scope>
</reference>
<dbReference type="GO" id="GO:0005576">
    <property type="term" value="C:extracellular region"/>
    <property type="evidence" value="ECO:0007669"/>
    <property type="project" value="UniProtKB-SubCell"/>
</dbReference>
<dbReference type="GO" id="GO:0090729">
    <property type="term" value="F:toxin activity"/>
    <property type="evidence" value="ECO:0007669"/>
    <property type="project" value="UniProtKB-KW"/>
</dbReference>
<organism evidence="18 19">
    <name type="scientific">Anolis carolinensis</name>
    <name type="common">Green anole</name>
    <name type="synonym">American chameleon</name>
    <dbReference type="NCBI Taxonomy" id="28377"/>
    <lineage>
        <taxon>Eukaryota</taxon>
        <taxon>Metazoa</taxon>
        <taxon>Chordata</taxon>
        <taxon>Craniata</taxon>
        <taxon>Vertebrata</taxon>
        <taxon>Euteleostomi</taxon>
        <taxon>Lepidosauria</taxon>
        <taxon>Squamata</taxon>
        <taxon>Bifurcata</taxon>
        <taxon>Unidentata</taxon>
        <taxon>Episquamata</taxon>
        <taxon>Toxicofera</taxon>
        <taxon>Iguania</taxon>
        <taxon>Dactyloidae</taxon>
        <taxon>Anolis</taxon>
    </lineage>
</organism>
<dbReference type="InterPro" id="IPR034027">
    <property type="entry name" value="Reprolysin_adamalysin"/>
</dbReference>
<dbReference type="Pfam" id="PF01421">
    <property type="entry name" value="Reprolysin"/>
    <property type="match status" value="1"/>
</dbReference>
<evidence type="ECO:0000256" key="10">
    <source>
        <dbReference type="PROSITE-ProRule" id="PRU00068"/>
    </source>
</evidence>
<dbReference type="Pfam" id="PF08516">
    <property type="entry name" value="ADAM_CR"/>
    <property type="match status" value="1"/>
</dbReference>
<keyword evidence="5 13" id="KW-0812">Transmembrane</keyword>
<sequence>MDSDGLIPHSLLLILWNVLNEMESQTPPQGFRYASYEVTIPRKVMPRYGQQEALEVTYHLQIEGRGHMVHLRQKKSFAPKNIPVLTYSKQGELQVDYPFIRNNCFYQGYIKGKLSSLAAISTCSGGLRGLFQLENNTYEIEPVQASPNFQHVVYRLEEKEGDVKMKCGVTEEEQNHQESMMPNTENELTKSNSRSDWWAHTRYVKVAIVIEHERYLKFDKNETVIGIQVLDIVHIADAFYEPLSVKVSVAGLEIWTEKNLIYIADSIMKTFNSFAIWRRNSLSKRLENDAAHLFVYKYFGRTLGLAPIGTICDKTGASAVASYVDYTLLYFSVTFAHELGHILGMRHDGIYCRCNRRSCIMDEFHSNSDMFSNCSYSDYFKLRNTDCLLIPPDHDKIYKVKYCGNRIVENGEQCDCGSKADCETDRCCQSNCRLRSGAICAFGLCCAKCQYAPAQSICRDNTSICDLPEYCNGTSEWCPKDVYVQDGAPCDENAYCYNGNCTTHVRQCKMIFGKKATVASESCFRNLNAEGDRFGNCGLNQGTYTRCHSDNILCGRIQCENIRKLPSLEEHSTIIQSSIGNKECWSTDYHGGMRIADIGAVRDGTPCGMDRMCIDRQCLDVSLLKYDCNVTECHNRGICNTQKHCHCDYGWDPPNCENKGYGGSIDSGPPPPWNRALNNRKHNLFGFIFFLSPLVIVVVLGLFFKAQLMHRCSTLREWVHPGVKSKCNSTENCQRSPTLTKPCSYLLQEDVRSHAWMLLSSCGMG</sequence>
<dbReference type="InParanoid" id="H9GUJ2"/>
<evidence type="ECO:0000256" key="13">
    <source>
        <dbReference type="SAM" id="Phobius"/>
    </source>
</evidence>
<dbReference type="SMART" id="SM00608">
    <property type="entry name" value="ACR"/>
    <property type="match status" value="1"/>
</dbReference>
<dbReference type="AlphaFoldDB" id="H9GUJ2"/>
<dbReference type="Pfam" id="PF00200">
    <property type="entry name" value="Disintegrin"/>
    <property type="match status" value="1"/>
</dbReference>
<dbReference type="PROSITE" id="PS00427">
    <property type="entry name" value="DISINTEGRIN_1"/>
    <property type="match status" value="1"/>
</dbReference>
<dbReference type="InterPro" id="IPR024079">
    <property type="entry name" value="MetalloPept_cat_dom_sf"/>
</dbReference>
<dbReference type="SUPFAM" id="SSF57552">
    <property type="entry name" value="Blood coagulation inhibitor (disintegrin)"/>
    <property type="match status" value="1"/>
</dbReference>
<dbReference type="eggNOG" id="KOG3607">
    <property type="taxonomic scope" value="Eukaryota"/>
</dbReference>
<evidence type="ECO:0000256" key="8">
    <source>
        <dbReference type="ARBA" id="ARBA00023157"/>
    </source>
</evidence>
<dbReference type="PANTHER" id="PTHR11905">
    <property type="entry name" value="ADAM A DISINTEGRIN AND METALLOPROTEASE DOMAIN"/>
    <property type="match status" value="1"/>
</dbReference>
<evidence type="ECO:0000256" key="9">
    <source>
        <dbReference type="ARBA" id="ARBA00023240"/>
    </source>
</evidence>
<dbReference type="GO" id="GO:0009897">
    <property type="term" value="C:external side of plasma membrane"/>
    <property type="evidence" value="ECO:0000318"/>
    <property type="project" value="GO_Central"/>
</dbReference>
<feature type="disulfide bond" evidence="12">
    <location>
        <begin position="354"/>
        <end position="359"/>
    </location>
</feature>
<dbReference type="GO" id="GO:0046872">
    <property type="term" value="F:metal ion binding"/>
    <property type="evidence" value="ECO:0007669"/>
    <property type="project" value="UniProtKB-KW"/>
</dbReference>
<feature type="binding site" evidence="12">
    <location>
        <position position="341"/>
    </location>
    <ligand>
        <name>Zn(2+)</name>
        <dbReference type="ChEBI" id="CHEBI:29105"/>
        <note>catalytic</note>
    </ligand>
</feature>
<keyword evidence="6 13" id="KW-1133">Transmembrane helix</keyword>